<dbReference type="Gene3D" id="1.10.3720.10">
    <property type="entry name" value="MetI-like"/>
    <property type="match status" value="1"/>
</dbReference>
<feature type="domain" description="ABC transmembrane type-1" evidence="8">
    <location>
        <begin position="67"/>
        <end position="255"/>
    </location>
</feature>
<feature type="transmembrane region" description="Helical" evidence="7">
    <location>
        <begin position="12"/>
        <end position="36"/>
    </location>
</feature>
<evidence type="ECO:0000256" key="4">
    <source>
        <dbReference type="ARBA" id="ARBA00022692"/>
    </source>
</evidence>
<dbReference type="SUPFAM" id="SSF161098">
    <property type="entry name" value="MetI-like"/>
    <property type="match status" value="1"/>
</dbReference>
<dbReference type="InterPro" id="IPR000515">
    <property type="entry name" value="MetI-like"/>
</dbReference>
<proteinExistence type="inferred from homology"/>
<evidence type="ECO:0000256" key="2">
    <source>
        <dbReference type="ARBA" id="ARBA00022448"/>
    </source>
</evidence>
<comment type="similarity">
    <text evidence="7">Belongs to the binding-protein-dependent transport system permease family.</text>
</comment>
<feature type="transmembrane region" description="Helical" evidence="7">
    <location>
        <begin position="104"/>
        <end position="129"/>
    </location>
</feature>
<name>A0ABP8E0L3_9MICO</name>
<keyword evidence="4 7" id="KW-0812">Transmembrane</keyword>
<dbReference type="Pfam" id="PF00528">
    <property type="entry name" value="BPD_transp_1"/>
    <property type="match status" value="1"/>
</dbReference>
<dbReference type="InterPro" id="IPR050901">
    <property type="entry name" value="BP-dep_ABC_trans_perm"/>
</dbReference>
<dbReference type="PROSITE" id="PS50928">
    <property type="entry name" value="ABC_TM1"/>
    <property type="match status" value="1"/>
</dbReference>
<feature type="transmembrane region" description="Helical" evidence="7">
    <location>
        <begin position="179"/>
        <end position="202"/>
    </location>
</feature>
<evidence type="ECO:0000256" key="1">
    <source>
        <dbReference type="ARBA" id="ARBA00004651"/>
    </source>
</evidence>
<comment type="caution">
    <text evidence="9">The sequence shown here is derived from an EMBL/GenBank/DDBJ whole genome shotgun (WGS) entry which is preliminary data.</text>
</comment>
<dbReference type="InterPro" id="IPR035906">
    <property type="entry name" value="MetI-like_sf"/>
</dbReference>
<feature type="transmembrane region" description="Helical" evidence="7">
    <location>
        <begin position="135"/>
        <end position="158"/>
    </location>
</feature>
<feature type="transmembrane region" description="Helical" evidence="7">
    <location>
        <begin position="235"/>
        <end position="255"/>
    </location>
</feature>
<evidence type="ECO:0000259" key="8">
    <source>
        <dbReference type="PROSITE" id="PS50928"/>
    </source>
</evidence>
<dbReference type="PANTHER" id="PTHR32243">
    <property type="entry name" value="MALTOSE TRANSPORT SYSTEM PERMEASE-RELATED"/>
    <property type="match status" value="1"/>
</dbReference>
<evidence type="ECO:0000256" key="5">
    <source>
        <dbReference type="ARBA" id="ARBA00022989"/>
    </source>
</evidence>
<dbReference type="Proteomes" id="UP001501594">
    <property type="component" value="Unassembled WGS sequence"/>
</dbReference>
<dbReference type="EMBL" id="BAABAU010000001">
    <property type="protein sequence ID" value="GAA4265693.1"/>
    <property type="molecule type" value="Genomic_DNA"/>
</dbReference>
<feature type="transmembrane region" description="Helical" evidence="7">
    <location>
        <begin position="72"/>
        <end position="92"/>
    </location>
</feature>
<keyword evidence="10" id="KW-1185">Reference proteome</keyword>
<dbReference type="RefSeq" id="WP_344794275.1">
    <property type="nucleotide sequence ID" value="NZ_BAABAU010000001.1"/>
</dbReference>
<evidence type="ECO:0000256" key="3">
    <source>
        <dbReference type="ARBA" id="ARBA00022475"/>
    </source>
</evidence>
<reference evidence="10" key="1">
    <citation type="journal article" date="2019" name="Int. J. Syst. Evol. Microbiol.">
        <title>The Global Catalogue of Microorganisms (GCM) 10K type strain sequencing project: providing services to taxonomists for standard genome sequencing and annotation.</title>
        <authorList>
            <consortium name="The Broad Institute Genomics Platform"/>
            <consortium name="The Broad Institute Genome Sequencing Center for Infectious Disease"/>
            <person name="Wu L."/>
            <person name="Ma J."/>
        </authorList>
    </citation>
    <scope>NUCLEOTIDE SEQUENCE [LARGE SCALE GENOMIC DNA]</scope>
    <source>
        <strain evidence="10">JCM 17442</strain>
    </source>
</reference>
<accession>A0ABP8E0L3</accession>
<evidence type="ECO:0000256" key="6">
    <source>
        <dbReference type="ARBA" id="ARBA00023136"/>
    </source>
</evidence>
<dbReference type="PANTHER" id="PTHR32243:SF18">
    <property type="entry name" value="INNER MEMBRANE ABC TRANSPORTER PERMEASE PROTEIN YCJP"/>
    <property type="match status" value="1"/>
</dbReference>
<evidence type="ECO:0000256" key="7">
    <source>
        <dbReference type="RuleBase" id="RU363032"/>
    </source>
</evidence>
<keyword evidence="6 7" id="KW-0472">Membrane</keyword>
<evidence type="ECO:0000313" key="9">
    <source>
        <dbReference type="EMBL" id="GAA4265693.1"/>
    </source>
</evidence>
<keyword evidence="2 7" id="KW-0813">Transport</keyword>
<keyword evidence="3" id="KW-1003">Cell membrane</keyword>
<comment type="subcellular location">
    <subcellularLocation>
        <location evidence="1 7">Cell membrane</location>
        <topology evidence="1 7">Multi-pass membrane protein</topology>
    </subcellularLocation>
</comment>
<sequence length="271" mass="29575">MRTALVGRRAVTAALFVLVAVFILGPLLWLAAHAFATRWDYPDLLPAGLTLHWWSVVFQDAQLAASVKNSLYFSPLTVLVSMVVCLPAAYAFSRFEFPGRRIFLVGLFATNAFPKMGLFVSMASLFYGLHLMNTIAGIVIVQFIGTVVFMTWIPAAAFSSVPRSLEEAARDAGAGRFRTFLHVTLPLALPGILVAVLMSFLASFDEAQGTYLVGAPVYMTMPTEMYSLVLNYPKQVAAVFAILLSIPSVALLLVARKYVLGGRLAEGFQIR</sequence>
<protein>
    <submittedName>
        <fullName evidence="9">ABC transporter permease subunit</fullName>
    </submittedName>
</protein>
<gene>
    <name evidence="9" type="ORF">GCM10022256_13050</name>
</gene>
<keyword evidence="5 7" id="KW-1133">Transmembrane helix</keyword>
<organism evidence="9 10">
    <name type="scientific">Frondihabitans peucedani</name>
    <dbReference type="NCBI Taxonomy" id="598626"/>
    <lineage>
        <taxon>Bacteria</taxon>
        <taxon>Bacillati</taxon>
        <taxon>Actinomycetota</taxon>
        <taxon>Actinomycetes</taxon>
        <taxon>Micrococcales</taxon>
        <taxon>Microbacteriaceae</taxon>
        <taxon>Frondihabitans</taxon>
    </lineage>
</organism>
<dbReference type="CDD" id="cd06261">
    <property type="entry name" value="TM_PBP2"/>
    <property type="match status" value="1"/>
</dbReference>
<evidence type="ECO:0000313" key="10">
    <source>
        <dbReference type="Proteomes" id="UP001501594"/>
    </source>
</evidence>